<keyword evidence="3" id="KW-1185">Reference proteome</keyword>
<comment type="caution">
    <text evidence="2">The sequence shown here is derived from an EMBL/GenBank/DDBJ whole genome shotgun (WGS) entry which is preliminary data.</text>
</comment>
<keyword evidence="1" id="KW-0732">Signal</keyword>
<dbReference type="Proteomes" id="UP001305779">
    <property type="component" value="Unassembled WGS sequence"/>
</dbReference>
<protein>
    <submittedName>
        <fullName evidence="2">Uncharacterized protein</fullName>
    </submittedName>
</protein>
<accession>A0ABR0E7X4</accession>
<evidence type="ECO:0000313" key="3">
    <source>
        <dbReference type="Proteomes" id="UP001305779"/>
    </source>
</evidence>
<name>A0ABR0E7X4_ZASCE</name>
<dbReference type="EMBL" id="JAXOVC010000009">
    <property type="protein sequence ID" value="KAK4497538.1"/>
    <property type="molecule type" value="Genomic_DNA"/>
</dbReference>
<sequence length="295" mass="31658">MFTVPRLFTGLAILFLFVSSATSWTITFYKTMEDCMCTKGPCRKEYLSYEGSTGRSECITTGVGSGNSNCAYTTDGGLTFGKCDHYMQMGAFAIGADTTCDWGHYCTGAGSAAPGSQGKCYDASEWEPEELYFSPSDHHYIFTITKNRHDNQPVPPAEMQLSLITTILTLAILAPRAAMAWTLTVYPSTQDCTGDTFIKYDSNNASPQCFVAGRPGADTTCQVTTNGGKTWTGCADNAPASDPSKLSFRIAKGNRCAWASVGDACAGTALTSDGECLKGKNYGGGREMRFQCADE</sequence>
<evidence type="ECO:0000313" key="2">
    <source>
        <dbReference type="EMBL" id="KAK4497538.1"/>
    </source>
</evidence>
<evidence type="ECO:0000256" key="1">
    <source>
        <dbReference type="SAM" id="SignalP"/>
    </source>
</evidence>
<reference evidence="2 3" key="1">
    <citation type="journal article" date="2023" name="G3 (Bethesda)">
        <title>A chromosome-level genome assembly of Zasmidium syzygii isolated from banana leaves.</title>
        <authorList>
            <person name="van Westerhoven A.C."/>
            <person name="Mehrabi R."/>
            <person name="Talebi R."/>
            <person name="Steentjes M.B.F."/>
            <person name="Corcolon B."/>
            <person name="Chong P.A."/>
            <person name="Kema G.H.J."/>
            <person name="Seidl M.F."/>
        </authorList>
    </citation>
    <scope>NUCLEOTIDE SEQUENCE [LARGE SCALE GENOMIC DNA]</scope>
    <source>
        <strain evidence="2 3">P124</strain>
    </source>
</reference>
<proteinExistence type="predicted"/>
<feature type="chain" id="PRO_5045869090" evidence="1">
    <location>
        <begin position="24"/>
        <end position="295"/>
    </location>
</feature>
<gene>
    <name evidence="2" type="ORF">PRZ48_011989</name>
</gene>
<feature type="signal peptide" evidence="1">
    <location>
        <begin position="1"/>
        <end position="23"/>
    </location>
</feature>
<organism evidence="2 3">
    <name type="scientific">Zasmidium cellare</name>
    <name type="common">Wine cellar mold</name>
    <name type="synonym">Racodium cellare</name>
    <dbReference type="NCBI Taxonomy" id="395010"/>
    <lineage>
        <taxon>Eukaryota</taxon>
        <taxon>Fungi</taxon>
        <taxon>Dikarya</taxon>
        <taxon>Ascomycota</taxon>
        <taxon>Pezizomycotina</taxon>
        <taxon>Dothideomycetes</taxon>
        <taxon>Dothideomycetidae</taxon>
        <taxon>Mycosphaerellales</taxon>
        <taxon>Mycosphaerellaceae</taxon>
        <taxon>Zasmidium</taxon>
    </lineage>
</organism>